<gene>
    <name evidence="2" type="ORF">L798_15655</name>
</gene>
<dbReference type="eggNOG" id="ENOG502RCHK">
    <property type="taxonomic scope" value="Eukaryota"/>
</dbReference>
<dbReference type="EMBL" id="KK853176">
    <property type="protein sequence ID" value="KDR10288.1"/>
    <property type="molecule type" value="Genomic_DNA"/>
</dbReference>
<proteinExistence type="predicted"/>
<feature type="region of interest" description="Disordered" evidence="1">
    <location>
        <begin position="1698"/>
        <end position="1873"/>
    </location>
</feature>
<feature type="compositionally biased region" description="Basic and acidic residues" evidence="1">
    <location>
        <begin position="1542"/>
        <end position="1557"/>
    </location>
</feature>
<feature type="compositionally biased region" description="Basic and acidic residues" evidence="1">
    <location>
        <begin position="1832"/>
        <end position="1841"/>
    </location>
</feature>
<protein>
    <submittedName>
        <fullName evidence="2">Uncharacterized protein</fullName>
    </submittedName>
</protein>
<evidence type="ECO:0000256" key="1">
    <source>
        <dbReference type="SAM" id="MobiDB-lite"/>
    </source>
</evidence>
<feature type="compositionally biased region" description="Acidic residues" evidence="1">
    <location>
        <begin position="1124"/>
        <end position="1141"/>
    </location>
</feature>
<feature type="region of interest" description="Disordered" evidence="1">
    <location>
        <begin position="1073"/>
        <end position="1092"/>
    </location>
</feature>
<feature type="region of interest" description="Disordered" evidence="1">
    <location>
        <begin position="1188"/>
        <end position="1211"/>
    </location>
</feature>
<dbReference type="STRING" id="136037.A0A067QWC7"/>
<organism evidence="2 3">
    <name type="scientific">Zootermopsis nevadensis</name>
    <name type="common">Dampwood termite</name>
    <dbReference type="NCBI Taxonomy" id="136037"/>
    <lineage>
        <taxon>Eukaryota</taxon>
        <taxon>Metazoa</taxon>
        <taxon>Ecdysozoa</taxon>
        <taxon>Arthropoda</taxon>
        <taxon>Hexapoda</taxon>
        <taxon>Insecta</taxon>
        <taxon>Pterygota</taxon>
        <taxon>Neoptera</taxon>
        <taxon>Polyneoptera</taxon>
        <taxon>Dictyoptera</taxon>
        <taxon>Blattodea</taxon>
        <taxon>Blattoidea</taxon>
        <taxon>Termitoidae</taxon>
        <taxon>Termopsidae</taxon>
        <taxon>Zootermopsis</taxon>
    </lineage>
</organism>
<feature type="compositionally biased region" description="Basic and acidic residues" evidence="1">
    <location>
        <begin position="1749"/>
        <end position="1758"/>
    </location>
</feature>
<feature type="region of interest" description="Disordered" evidence="1">
    <location>
        <begin position="1116"/>
        <end position="1141"/>
    </location>
</feature>
<feature type="region of interest" description="Disordered" evidence="1">
    <location>
        <begin position="2188"/>
        <end position="2235"/>
    </location>
</feature>
<feature type="compositionally biased region" description="Acidic residues" evidence="1">
    <location>
        <begin position="1785"/>
        <end position="1803"/>
    </location>
</feature>
<feature type="compositionally biased region" description="Polar residues" evidence="1">
    <location>
        <begin position="1518"/>
        <end position="1529"/>
    </location>
</feature>
<feature type="region of interest" description="Disordered" evidence="1">
    <location>
        <begin position="693"/>
        <end position="734"/>
    </location>
</feature>
<feature type="compositionally biased region" description="Polar residues" evidence="1">
    <location>
        <begin position="1395"/>
        <end position="1414"/>
    </location>
</feature>
<sequence>MLTECTMEVSNDGTETMVNCVQPIEEVFASLIETEEEDLVFSSKERMVEENEQEIKIPLASQGACEISVNLTPDEKVSLENLSSEITSVSKLGFDTYSSASETDHSVLIVTRPLENKTSTEECGVEFSCSNVLLCAPKNSENKGETPELCEIECEEQSKPSGVIPLGSPDLRNTAQCELEVTLNTGLKSMEAVLNTVSSNPLGCHTLILKCETGSCTLPDLQNTIVTKAEVCEEVNKPTVDTKNASHVGQQTKVPFQNATSKELSSIEEHCLSLHKQDVLIASNSLTLESEKSSAGSSLNDLTHEENSIIPTDLIHKQIPIIDTDLLKWGPEESKCCEQASEEDLEHIPDIVRDVHKLHFEENSMLKVSYFEQVTAETPNFAGHISVPDSEEHNTNFNSDLTDSFRTTETTHTKSPEFAEDILNVEENNENCSSEMSAYEQIYVRPIEIKHPDFVTDVLELYAKEIKESCDSGGISCEKVYMVPVEIKNVQSPDLTINVEKRNESSKFSSYKQMSFDPQKQFRIFNPGQDIAETKEMCNSHLKNCEQASVEVLDLVHMPLSHIFSDKEEKVVGADDSWKQNQFDSNSRVLMEDFLLGERLASGLTTSGLDIKAEENFDATGEVEDDGEDFGLDAVKHLTPDDERSSDSGFRDKGSLSESCEEVCDEKYNLEDIEAELEDTFNRGNFNYVDEHDNEEEQNERALEDQQGKLSAKSSDDSPFIYIEEPGNGNQNHRTMEDIERKLPVRSCVDKVYNIEDLDCCDIVHNENSTDKTFEAVGGKLTKVIDMLESVEKDQAGGQFAGEVTESVIKDQLKNESLDSGDSDMKRSPELIRIQCDIDNHDDTSTGFHQPELLSVAGDYKEPILLVKLQEDIETNIIKNYTSVNKINQLLESGRESQNSEMLNLDSDTRQWQIIMDSNVIEHVSDENKQNRYPVTVPASDSRPVSLTNVIPDINLTTEIHVPDKHFSNHEVKHDAILSSISPDDKVVSQMDGYCLRSTQKSGLNAYQTFSFGETCANEDACEVGDKPESASRELQHSELVQRHTTGWYLHPPLENGNYEDSKGDLVNLEECPSVTDSGPCSSKYEESNNGDNSYVSFSLDEEFVTAIRNELRDKLPCTRQQSQEEEDSEEDEILDPDDDLPQEERTDIMIHYNTYSAPLSPILEEHESGSSVTTTVSDHYSSLALSNQRDAPVSGSDSEPLSPVFVLDPRDGDSRAQYEINAKKFEQEIREALENCSLNSEGSEDISSPSNKVHNESSVLLEDLEQQPSVDTQGLSLNVTVNENIVVVHGTHQHPNGDDLLVVNTETNEATLLESLTPKSHLAFVNNRRTLQEGKSIDGLSGTPNFFGENEVIVGVNSDTFVIDRSRLIGTFEVDSKLGAGKEMSSDDEVYTPDSISEHVTGTPSESTLQSPDTENLSDFFLTPSEKSPAVSECPLGPQNSSVFNSYLLHSLSKNHDNQIFEKVQEISLGVANNEAAEIISELENSGIFNNNNNDANKETCAAVLPLCEKVSIQELPSSRTSSVNDNNEVLSVEDSSESSELTKKDSDDDKNNPARLSAVDRLDYLTSPNLDVFSMKIKESTENSEEEENSMNGNSCNRRLFLNDTLDLLKRRKDSRQNDSDLYQEDEERDWSLPNLEASILSTKAPMPSPEEESWKQIPSMLAFSDLNEVMSRCGNKQQAFDTISFNGPSQCVSYSGQTEVDDGDLMSTSFSIKGDPGDPECYTPDWESDSDETNEEDNSSSSGEFIWKEGDRESSVKAIDISATSNTSKPYEGLSDFPMEVIAEEEEDEEEEDDDDDDADGSSSSGSGTEFVPSAWNSEATPNRSALRSPDKKSDHKKNVSFKKQKYHSVYEYPRETSDSDSEGFDSPTRRHWNSLMLQSTQQPQVDYSSFADWEMLDGDVLPEGSVPDMDIDQDIPENTTQQQLDIYKLSSVDYDFTNGMVSEDGEFYISSSARPFQFPGGSNDVLTSSGSQFFPGQLYHVGSEYKPSEITVDFVTPDVDIVNITVADKLSALETGVDSYNDEVDTSPSSMSRFSVSFNDQLTNHKSESIKGIVWEDEIDSSESGVNGTSSNRSSASSDVGEKASLESTKLQELPFTDLLELAKASDPTSSIVLSVSVTNEMLSGAKSVSGCVITDKDCETVLQSPSSPLSPSGLGELRHTRDRLKLDLPLSSTAFVLDPPAVGKRRSVETVKGEASLLDSGEETEDSGIESSNGAVTREVKSPTRDISMT</sequence>
<feature type="compositionally biased region" description="Acidic residues" evidence="1">
    <location>
        <begin position="1729"/>
        <end position="1741"/>
    </location>
</feature>
<evidence type="ECO:0000313" key="2">
    <source>
        <dbReference type="EMBL" id="KDR10288.1"/>
    </source>
</evidence>
<feature type="region of interest" description="Disordered" evidence="1">
    <location>
        <begin position="2065"/>
        <end position="2090"/>
    </location>
</feature>
<feature type="region of interest" description="Disordered" evidence="1">
    <location>
        <begin position="1518"/>
        <end position="1557"/>
    </location>
</feature>
<dbReference type="OrthoDB" id="5973359at2759"/>
<keyword evidence="3" id="KW-1185">Reference proteome</keyword>
<feature type="region of interest" description="Disordered" evidence="1">
    <location>
        <begin position="1381"/>
        <end position="1414"/>
    </location>
</feature>
<feature type="compositionally biased region" description="Polar residues" evidence="1">
    <location>
        <begin position="1188"/>
        <end position="1200"/>
    </location>
</feature>
<dbReference type="InParanoid" id="A0A067QWC7"/>
<name>A0A067QWC7_ZOONE</name>
<evidence type="ECO:0000313" key="3">
    <source>
        <dbReference type="Proteomes" id="UP000027135"/>
    </source>
</evidence>
<feature type="region of interest" description="Disordered" evidence="1">
    <location>
        <begin position="637"/>
        <end position="656"/>
    </location>
</feature>
<feature type="compositionally biased region" description="Polar residues" evidence="1">
    <location>
        <begin position="1818"/>
        <end position="1829"/>
    </location>
</feature>
<accession>A0A067QWC7</accession>
<reference evidence="2 3" key="1">
    <citation type="journal article" date="2014" name="Nat. Commun.">
        <title>Molecular traces of alternative social organization in a termite genome.</title>
        <authorList>
            <person name="Terrapon N."/>
            <person name="Li C."/>
            <person name="Robertson H.M."/>
            <person name="Ji L."/>
            <person name="Meng X."/>
            <person name="Booth W."/>
            <person name="Chen Z."/>
            <person name="Childers C.P."/>
            <person name="Glastad K.M."/>
            <person name="Gokhale K."/>
            <person name="Gowin J."/>
            <person name="Gronenberg W."/>
            <person name="Hermansen R.A."/>
            <person name="Hu H."/>
            <person name="Hunt B.G."/>
            <person name="Huylmans A.K."/>
            <person name="Khalil S.M."/>
            <person name="Mitchell R.D."/>
            <person name="Munoz-Torres M.C."/>
            <person name="Mustard J.A."/>
            <person name="Pan H."/>
            <person name="Reese J.T."/>
            <person name="Scharf M.E."/>
            <person name="Sun F."/>
            <person name="Vogel H."/>
            <person name="Xiao J."/>
            <person name="Yang W."/>
            <person name="Yang Z."/>
            <person name="Yang Z."/>
            <person name="Zhou J."/>
            <person name="Zhu J."/>
            <person name="Brent C.S."/>
            <person name="Elsik C.G."/>
            <person name="Goodisman M.A."/>
            <person name="Liberles D.A."/>
            <person name="Roe R.M."/>
            <person name="Vargo E.L."/>
            <person name="Vilcinskas A."/>
            <person name="Wang J."/>
            <person name="Bornberg-Bauer E."/>
            <person name="Korb J."/>
            <person name="Zhang G."/>
            <person name="Liebig J."/>
        </authorList>
    </citation>
    <scope>NUCLEOTIDE SEQUENCE [LARGE SCALE GENOMIC DNA]</scope>
    <source>
        <tissue evidence="2">Whole organism</tissue>
    </source>
</reference>
<feature type="compositionally biased region" description="Basic and acidic residues" evidence="1">
    <location>
        <begin position="637"/>
        <end position="655"/>
    </location>
</feature>
<dbReference type="Proteomes" id="UP000027135">
    <property type="component" value="Unassembled WGS sequence"/>
</dbReference>